<dbReference type="AlphaFoldDB" id="A0A917A851"/>
<dbReference type="SUPFAM" id="SSF52799">
    <property type="entry name" value="(Phosphotyrosine protein) phosphatases II"/>
    <property type="match status" value="1"/>
</dbReference>
<dbReference type="Gene3D" id="3.90.190.10">
    <property type="entry name" value="Protein tyrosine phosphatase superfamily"/>
    <property type="match status" value="1"/>
</dbReference>
<dbReference type="InterPro" id="IPR026893">
    <property type="entry name" value="Tyr/Ser_Pase_IphP-type"/>
</dbReference>
<dbReference type="Pfam" id="PF13350">
    <property type="entry name" value="Y_phosphatase3"/>
    <property type="match status" value="1"/>
</dbReference>
<reference evidence="2" key="1">
    <citation type="journal article" date="2019" name="Int. J. Syst. Evol. Microbiol.">
        <title>The Global Catalogue of Microorganisms (GCM) 10K type strain sequencing project: providing services to taxonomists for standard genome sequencing and annotation.</title>
        <authorList>
            <consortium name="The Broad Institute Genomics Platform"/>
            <consortium name="The Broad Institute Genome Sequencing Center for Infectious Disease"/>
            <person name="Wu L."/>
            <person name="Ma J."/>
        </authorList>
    </citation>
    <scope>NUCLEOTIDE SEQUENCE [LARGE SCALE GENOMIC DNA]</scope>
    <source>
        <strain evidence="2">CGMCC 1.12664</strain>
    </source>
</reference>
<dbReference type="GO" id="GO:0004721">
    <property type="term" value="F:phosphoprotein phosphatase activity"/>
    <property type="evidence" value="ECO:0007669"/>
    <property type="project" value="InterPro"/>
</dbReference>
<dbReference type="InterPro" id="IPR029021">
    <property type="entry name" value="Prot-tyrosine_phosphatase-like"/>
</dbReference>
<evidence type="ECO:0000313" key="1">
    <source>
        <dbReference type="EMBL" id="GGE33213.1"/>
    </source>
</evidence>
<dbReference type="EMBL" id="BMFJ01000001">
    <property type="protein sequence ID" value="GGE33213.1"/>
    <property type="molecule type" value="Genomic_DNA"/>
</dbReference>
<protein>
    <submittedName>
        <fullName evidence="1">Protein-tyrosine-phosphatase</fullName>
    </submittedName>
</protein>
<comment type="caution">
    <text evidence="1">The sequence shown here is derived from an EMBL/GenBank/DDBJ whole genome shotgun (WGS) entry which is preliminary data.</text>
</comment>
<keyword evidence="2" id="KW-1185">Reference proteome</keyword>
<dbReference type="RefSeq" id="WP_229737529.1">
    <property type="nucleotide sequence ID" value="NZ_BMFJ01000001.1"/>
</dbReference>
<dbReference type="Proteomes" id="UP000612855">
    <property type="component" value="Unassembled WGS sequence"/>
</dbReference>
<accession>A0A917A851</accession>
<proteinExistence type="predicted"/>
<evidence type="ECO:0000313" key="2">
    <source>
        <dbReference type="Proteomes" id="UP000612855"/>
    </source>
</evidence>
<gene>
    <name evidence="1" type="ORF">GCM10011360_21320</name>
</gene>
<name>A0A917A851_9RHOB</name>
<sequence length="233" mass="25982">MDGNRGRMGLISRIQDWERGLRASLNVDLSTPENRRRAAIYNLFFDHAVLRILWTNFFEIAPGVYRSNHPTHARFAKMKALGIRTVLNLRGAGGAAHYLVEQESCAALGLGLVDVTLQARSAAPAEDILSVIAAFRTIEKPFVMHCKSGADRAGFASTIYLMVNEGEPLEKARRMLSPRYLHFRFTKTGILDHILDSYGLAEARTGIGFEDWVRTAYDPAVLQAEFDAGRRAT</sequence>
<organism evidence="1 2">
    <name type="scientific">Primorskyibacter flagellatus</name>
    <dbReference type="NCBI Taxonomy" id="1387277"/>
    <lineage>
        <taxon>Bacteria</taxon>
        <taxon>Pseudomonadati</taxon>
        <taxon>Pseudomonadota</taxon>
        <taxon>Alphaproteobacteria</taxon>
        <taxon>Rhodobacterales</taxon>
        <taxon>Roseobacteraceae</taxon>
        <taxon>Primorskyibacter</taxon>
    </lineage>
</organism>